<keyword evidence="1" id="KW-0472">Membrane</keyword>
<comment type="caution">
    <text evidence="2">The sequence shown here is derived from an EMBL/GenBank/DDBJ whole genome shotgun (WGS) entry which is preliminary data.</text>
</comment>
<keyword evidence="1" id="KW-1133">Transmembrane helix</keyword>
<dbReference type="Proteomes" id="UP000636918">
    <property type="component" value="Unassembled WGS sequence"/>
</dbReference>
<keyword evidence="3" id="KW-1185">Reference proteome</keyword>
<name>A0ABS1L6Z0_9ACTN</name>
<dbReference type="Pfam" id="PF04964">
    <property type="entry name" value="Flp_Fap"/>
    <property type="match status" value="1"/>
</dbReference>
<dbReference type="RefSeq" id="WP_201935230.1">
    <property type="nucleotide sequence ID" value="NZ_JAERSG010000002.1"/>
</dbReference>
<dbReference type="EMBL" id="JAERSG010000002">
    <property type="protein sequence ID" value="MBL0747464.1"/>
    <property type="molecule type" value="Genomic_DNA"/>
</dbReference>
<evidence type="ECO:0000313" key="2">
    <source>
        <dbReference type="EMBL" id="MBL0747464.1"/>
    </source>
</evidence>
<accession>A0ABS1L6Z0</accession>
<proteinExistence type="predicted"/>
<evidence type="ECO:0000313" key="3">
    <source>
        <dbReference type="Proteomes" id="UP000636918"/>
    </source>
</evidence>
<feature type="transmembrane region" description="Helical" evidence="1">
    <location>
        <begin position="27"/>
        <end position="48"/>
    </location>
</feature>
<gene>
    <name evidence="2" type="ORF">JI751_07580</name>
</gene>
<reference evidence="2 3" key="1">
    <citation type="submission" date="2021-01" db="EMBL/GenBank/DDBJ databases">
        <title>Genome seq and assembly of Nocardiodes sp. G10.</title>
        <authorList>
            <person name="Chhetri G."/>
        </authorList>
    </citation>
    <scope>NUCLEOTIDE SEQUENCE [LARGE SCALE GENOMIC DNA]</scope>
    <source>
        <strain evidence="2 3">G10</strain>
    </source>
</reference>
<evidence type="ECO:0000256" key="1">
    <source>
        <dbReference type="SAM" id="Phobius"/>
    </source>
</evidence>
<sequence>MTENFQLMPLKLIHMIKASRDERGATAVEYGLMVALIALVIIAAVTTLGTNLNTQFTSASTLN</sequence>
<organism evidence="2 3">
    <name type="scientific">Nocardioides baculatus</name>
    <dbReference type="NCBI Taxonomy" id="2801337"/>
    <lineage>
        <taxon>Bacteria</taxon>
        <taxon>Bacillati</taxon>
        <taxon>Actinomycetota</taxon>
        <taxon>Actinomycetes</taxon>
        <taxon>Propionibacteriales</taxon>
        <taxon>Nocardioidaceae</taxon>
        <taxon>Nocardioides</taxon>
    </lineage>
</organism>
<protein>
    <submittedName>
        <fullName evidence="2">Flp family type IVb pilin</fullName>
    </submittedName>
</protein>
<keyword evidence="1" id="KW-0812">Transmembrane</keyword>
<dbReference type="InterPro" id="IPR007047">
    <property type="entry name" value="Flp_Fap"/>
</dbReference>